<evidence type="ECO:0000313" key="1">
    <source>
        <dbReference type="EMBL" id="OEF93024.1"/>
    </source>
</evidence>
<dbReference type="InterPro" id="IPR011990">
    <property type="entry name" value="TPR-like_helical_dom_sf"/>
</dbReference>
<gene>
    <name evidence="1" type="ORF">A142_21615</name>
</gene>
<evidence type="ECO:0000313" key="2">
    <source>
        <dbReference type="Proteomes" id="UP000094802"/>
    </source>
</evidence>
<reference evidence="1 2" key="1">
    <citation type="journal article" date="2012" name="Science">
        <title>Ecological populations of bacteria act as socially cohesive units of antibiotic production and resistance.</title>
        <authorList>
            <person name="Cordero O.X."/>
            <person name="Wildschutte H."/>
            <person name="Kirkup B."/>
            <person name="Proehl S."/>
            <person name="Ngo L."/>
            <person name="Hussain F."/>
            <person name="Le Roux F."/>
            <person name="Mincer T."/>
            <person name="Polz M.F."/>
        </authorList>
    </citation>
    <scope>NUCLEOTIDE SEQUENCE [LARGE SCALE GENOMIC DNA]</scope>
    <source>
        <strain evidence="1 2">12E03</strain>
    </source>
</reference>
<name>A0A1E5FRR4_VIBSP</name>
<dbReference type="AlphaFoldDB" id="A0A1E5FRR4"/>
<dbReference type="EMBL" id="AJZD02000176">
    <property type="protein sequence ID" value="OEF93024.1"/>
    <property type="molecule type" value="Genomic_DNA"/>
</dbReference>
<accession>A0A1E5FRR4</accession>
<proteinExistence type="predicted"/>
<dbReference type="Pfam" id="PF20308">
    <property type="entry name" value="TPR-S"/>
    <property type="match status" value="1"/>
</dbReference>
<sequence length="402" mass="45573">MGFGKKTDYSTGKTLDLDKTYKNIIQPAVESSGYQCVRADEIQDSGLIDKSMYALLMHAELVVADISTFNPNAIYELGIRHAVRPYSTIVIKEEEGKIPFDLDHNRIFHYKHLGEDIGADEAKRCQKELATTIKRVTSNSFIDSPLYDFIKDINPPKLPPEEYKKIIGDLAERETHIFAIVEKAKNHMLDDEFVEAAKLWEKAAEAVPSEDYFLQQLALSTYKSKEPSEATALADALRVIEKLAPDGESNDPETLGLTGAIYKRMWLSNSDVECLKRAINYYEKGFQIRNDYYTGENYALCLDMMSEVEEDEDEKTYYVIAAKKARKQIIKILVHVEDAAEEGNSSVDVKWALATLANCYFGLGDDEKGKKFESLFISLAEAQWETDTFNEGKKKLIELTRS</sequence>
<comment type="caution">
    <text evidence="1">The sequence shown here is derived from an EMBL/GenBank/DDBJ whole genome shotgun (WGS) entry which is preliminary data.</text>
</comment>
<dbReference type="Proteomes" id="UP000094802">
    <property type="component" value="Unassembled WGS sequence"/>
</dbReference>
<dbReference type="InterPro" id="IPR046880">
    <property type="entry name" value="TPR-S"/>
</dbReference>
<dbReference type="Gene3D" id="1.25.40.10">
    <property type="entry name" value="Tetratricopeptide repeat domain"/>
    <property type="match status" value="1"/>
</dbReference>
<dbReference type="SUPFAM" id="SSF48452">
    <property type="entry name" value="TPR-like"/>
    <property type="match status" value="1"/>
</dbReference>
<protein>
    <recommendedName>
        <fullName evidence="3">DUF4071 domain-containing protein</fullName>
    </recommendedName>
</protein>
<evidence type="ECO:0008006" key="3">
    <source>
        <dbReference type="Google" id="ProtNLM"/>
    </source>
</evidence>
<organism evidence="1 2">
    <name type="scientific">Vibrio splendidus 12E03</name>
    <dbReference type="NCBI Taxonomy" id="1191305"/>
    <lineage>
        <taxon>Bacteria</taxon>
        <taxon>Pseudomonadati</taxon>
        <taxon>Pseudomonadota</taxon>
        <taxon>Gammaproteobacteria</taxon>
        <taxon>Vibrionales</taxon>
        <taxon>Vibrionaceae</taxon>
        <taxon>Vibrio</taxon>
    </lineage>
</organism>